<sequence length="110" mass="13108">MELGELMKFKFSRVEWKRYYKTQISFLKRSRKQKSMLRFERKIVIASDVGSQLYCEKKVEMGYLYGTIETESMEQGSKGHEIITEDSIKVDLKEAWKEIFTSESCWISEL</sequence>
<evidence type="ECO:0000313" key="1">
    <source>
        <dbReference type="EMBL" id="KKL86860.1"/>
    </source>
</evidence>
<comment type="caution">
    <text evidence="1">The sequence shown here is derived from an EMBL/GenBank/DDBJ whole genome shotgun (WGS) entry which is preliminary data.</text>
</comment>
<gene>
    <name evidence="1" type="ORF">LCGC14_1940500</name>
</gene>
<accession>A0A0F9HYW4</accession>
<dbReference type="AlphaFoldDB" id="A0A0F9HYW4"/>
<feature type="non-terminal residue" evidence="1">
    <location>
        <position position="110"/>
    </location>
</feature>
<organism evidence="1">
    <name type="scientific">marine sediment metagenome</name>
    <dbReference type="NCBI Taxonomy" id="412755"/>
    <lineage>
        <taxon>unclassified sequences</taxon>
        <taxon>metagenomes</taxon>
        <taxon>ecological metagenomes</taxon>
    </lineage>
</organism>
<proteinExistence type="predicted"/>
<reference evidence="1" key="1">
    <citation type="journal article" date="2015" name="Nature">
        <title>Complex archaea that bridge the gap between prokaryotes and eukaryotes.</title>
        <authorList>
            <person name="Spang A."/>
            <person name="Saw J.H."/>
            <person name="Jorgensen S.L."/>
            <person name="Zaremba-Niedzwiedzka K."/>
            <person name="Martijn J."/>
            <person name="Lind A.E."/>
            <person name="van Eijk R."/>
            <person name="Schleper C."/>
            <person name="Guy L."/>
            <person name="Ettema T.J."/>
        </authorList>
    </citation>
    <scope>NUCLEOTIDE SEQUENCE</scope>
</reference>
<protein>
    <submittedName>
        <fullName evidence="1">Uncharacterized protein</fullName>
    </submittedName>
</protein>
<name>A0A0F9HYW4_9ZZZZ</name>
<dbReference type="EMBL" id="LAZR01020993">
    <property type="protein sequence ID" value="KKL86860.1"/>
    <property type="molecule type" value="Genomic_DNA"/>
</dbReference>